<feature type="transmembrane region" description="Helical" evidence="1">
    <location>
        <begin position="49"/>
        <end position="72"/>
    </location>
</feature>
<evidence type="ECO:0000256" key="1">
    <source>
        <dbReference type="SAM" id="Phobius"/>
    </source>
</evidence>
<dbReference type="RefSeq" id="WP_183989351.1">
    <property type="nucleotide sequence ID" value="NZ_BMHW01000001.1"/>
</dbReference>
<keyword evidence="1" id="KW-1133">Transmembrane helix</keyword>
<keyword evidence="4" id="KW-1185">Reference proteome</keyword>
<reference evidence="3 4" key="1">
    <citation type="submission" date="2020-08" db="EMBL/GenBank/DDBJ databases">
        <title>Genomic Encyclopedia of Type Strains, Phase IV (KMG-IV): sequencing the most valuable type-strain genomes for metagenomic binning, comparative biology and taxonomic classification.</title>
        <authorList>
            <person name="Goeker M."/>
        </authorList>
    </citation>
    <scope>NUCLEOTIDE SEQUENCE [LARGE SCALE GENOMIC DNA]</scope>
    <source>
        <strain evidence="3 4">DSM 100734</strain>
    </source>
</reference>
<keyword evidence="1" id="KW-0812">Transmembrane</keyword>
<protein>
    <recommendedName>
        <fullName evidence="2">YhdP central domain-containing protein</fullName>
    </recommendedName>
</protein>
<dbReference type="Pfam" id="PF13116">
    <property type="entry name" value="YhdP"/>
    <property type="match status" value="1"/>
</dbReference>
<evidence type="ECO:0000313" key="3">
    <source>
        <dbReference type="EMBL" id="MBB6160621.1"/>
    </source>
</evidence>
<dbReference type="Proteomes" id="UP000547879">
    <property type="component" value="Unassembled WGS sequence"/>
</dbReference>
<name>A0A7W9Y251_9HYPH</name>
<keyword evidence="1" id="KW-0472">Membrane</keyword>
<feature type="domain" description="YhdP central" evidence="2">
    <location>
        <begin position="423"/>
        <end position="931"/>
    </location>
</feature>
<dbReference type="EMBL" id="JACHEG010000001">
    <property type="protein sequence ID" value="MBB6160621.1"/>
    <property type="molecule type" value="Genomic_DNA"/>
</dbReference>
<evidence type="ECO:0000259" key="2">
    <source>
        <dbReference type="Pfam" id="PF13116"/>
    </source>
</evidence>
<evidence type="ECO:0000313" key="4">
    <source>
        <dbReference type="Proteomes" id="UP000547879"/>
    </source>
</evidence>
<dbReference type="InterPro" id="IPR025263">
    <property type="entry name" value="YhdP_central"/>
</dbReference>
<gene>
    <name evidence="3" type="ORF">HNQ72_000418</name>
</gene>
<sequence>MAEIRGEKIDFSRKDIVPLHELPSAQAEDPIIVHCPPHSTRTWRFCKSIVLFAVLIMVAIGSAVFAIEGGIVDGTLTSRAQSALNNAIGPRYVSNVGSAAIRFDSDFRLAIEARDVDIVERATGQHLSRAGALRMAVDPLALLGGRISINSISAQSIRLETAQLPEGDPIALAKVRVDAVPQLLEQTFQRLDEARGLIERTGTASIRLAGIEIVLPAAPGRKPTVVKVNDLELARNATGEIGIDGTVSINDREAKLTAASKTVDGVTAALSARLSGLEVTPFLLQRTEDGQPREGLESSVDFDMSAERSRGDAQNPAMTATLTNSPGNFYFDGIQQTFSGATINVAYDFAKNSIEIMNSEASFGPTVVPFTGAVIDLSRLNEGDKRFGFGLDLLVRGGRAIGASQGEKPADFDLKATGRYLSADRQLEFDEMTVASPLGHMAAALKVRFGKQSPEISFGGQIPQMQVTGVKQLWPFWMARKPRDWVMANMFGGNVTNGTIAVFIPAGRMKGPGIPMELDANELQIGFGVTDTRLNLPGEVPPLRDLAGKFSLKGQEMIVDVSKAASYAPSGRVVTVESGRFAIPSTYAKPLMADLTLKISGQADAITELANFKPMNALKGTSFKPEDFSGNTKADIHARFGLITDHNPPKPAWNAQIRLDGVNLATQMEGHKIGALTGLLAVDNQSAKLSANGTVDDIPAEFAVTEPVDQNSGVKRERVIKATLNNAQRDKLVPGLSDMVDGQIVAELTRIDDKHQAVTLDLSRAELTVPWIGWSKGSGIGAKAQFEVSNDAGKQTTLSGFQLTGESFGVRGDVQLADGALTTASFSHVQLSPADNYSLSVKRSKGAYEISIGGNAVDMRPIITMMRANNGSAAAGSNEGSSTSLRAQVDRVVGFNDEQLSNVALNFSSRGSNIVRADLSAITGSGQALVSQMSRGDTISVTSGDAGAVARFADLYDNMSAGLLNLKLKARGTDWVGSLDIRNFQLRNEERLQSLVSTPVGEDGQSLNSAVKKDIDVSSARFQRGFAALVYRNGALSVANGVVRGEQIGATFQGKLRDADGNMEMTGTFMPAYGLNRLFGELPLIGAILGNGRDRGLLGITFKLEGAFDKPRLTINPLSLIAPGVFRQIFEFQ</sequence>
<comment type="caution">
    <text evidence="3">The sequence shown here is derived from an EMBL/GenBank/DDBJ whole genome shotgun (WGS) entry which is preliminary data.</text>
</comment>
<proteinExistence type="predicted"/>
<accession>A0A7W9Y251</accession>
<organism evidence="3 4">
    <name type="scientific">Rhizobium wenxiniae</name>
    <dbReference type="NCBI Taxonomy" id="1737357"/>
    <lineage>
        <taxon>Bacteria</taxon>
        <taxon>Pseudomonadati</taxon>
        <taxon>Pseudomonadota</taxon>
        <taxon>Alphaproteobacteria</taxon>
        <taxon>Hyphomicrobiales</taxon>
        <taxon>Rhizobiaceae</taxon>
        <taxon>Rhizobium/Agrobacterium group</taxon>
        <taxon>Rhizobium</taxon>
    </lineage>
</organism>
<dbReference type="AlphaFoldDB" id="A0A7W9Y251"/>